<sequence>MIDDGVISVPSRKPNDVYYSTIERADDLLTESRDASCESYRPTLFDARAVLEVNGDGRVPYPSSETVEDLGGEEEEEK</sequence>
<protein>
    <submittedName>
        <fullName evidence="2">WSSV281</fullName>
    </submittedName>
</protein>
<name>A0A2I6SBY9_9VIRU</name>
<dbReference type="Proteomes" id="UP000267352">
    <property type="component" value="Segment"/>
</dbReference>
<organism evidence="2">
    <name type="scientific">White spot syndrome virus</name>
    <dbReference type="NCBI Taxonomy" id="342409"/>
    <lineage>
        <taxon>Viruses</taxon>
        <taxon>Viruses incertae sedis</taxon>
        <taxon>Naldaviricetes</taxon>
        <taxon>Nimaviridae</taxon>
        <taxon>Whispovirus</taxon>
    </lineage>
</organism>
<dbReference type="EMBL" id="MG702567">
    <property type="protein sequence ID" value="AUO15087.1"/>
    <property type="molecule type" value="Genomic_DNA"/>
</dbReference>
<reference evidence="2" key="1">
    <citation type="submission" date="2017-12" db="EMBL/GenBank/DDBJ databases">
        <authorList>
            <person name="Katneni V.K."/>
            <person name="Shekhar M.S."/>
            <person name="Otta S.K."/>
            <person name="Karthic K."/>
            <person name="Jangam A.K."/>
            <person name="Gopikrishna G."/>
            <person name="Vijayan K.K."/>
        </authorList>
    </citation>
    <scope>NUCLEOTIDE SEQUENCE [LARGE SCALE GENOMIC DNA]</scope>
    <source>
        <strain evidence="2">IN_AP4RU</strain>
    </source>
</reference>
<feature type="compositionally biased region" description="Acidic residues" evidence="1">
    <location>
        <begin position="66"/>
        <end position="78"/>
    </location>
</feature>
<accession>A0A2I6SBY9</accession>
<proteinExistence type="predicted"/>
<evidence type="ECO:0000313" key="2">
    <source>
        <dbReference type="EMBL" id="AUO15087.1"/>
    </source>
</evidence>
<reference evidence="2" key="2">
    <citation type="journal article" date="2018" name="Genome Announc.">
        <title>First Report of a Complete Genome Sequence of White spot syndrome virus from India.</title>
        <authorList>
            <person name="Vinaya Kumar K."/>
            <person name="Shekhar M.S."/>
            <person name="Otta S.K."/>
            <person name="Karthic K."/>
            <person name="Ashok Kumar J."/>
            <person name="Gopikrishna G."/>
            <person name="Vijayan K.K."/>
        </authorList>
    </citation>
    <scope>NUCLEOTIDE SEQUENCE</scope>
    <source>
        <strain evidence="2">IN_AP4RU</strain>
    </source>
</reference>
<feature type="region of interest" description="Disordered" evidence="1">
    <location>
        <begin position="55"/>
        <end position="78"/>
    </location>
</feature>
<evidence type="ECO:0000256" key="1">
    <source>
        <dbReference type="SAM" id="MobiDB-lite"/>
    </source>
</evidence>